<dbReference type="InterPro" id="IPR052263">
    <property type="entry name" value="GPI_Anchor_Biosynth"/>
</dbReference>
<dbReference type="GO" id="GO:0006506">
    <property type="term" value="P:GPI anchor biosynthetic process"/>
    <property type="evidence" value="ECO:0007669"/>
    <property type="project" value="UniProtKB-UniPathway"/>
</dbReference>
<dbReference type="Proteomes" id="UP000053237">
    <property type="component" value="Unassembled WGS sequence"/>
</dbReference>
<protein>
    <recommendedName>
        <fullName evidence="9">PIG-P domain-containing protein</fullName>
    </recommendedName>
</protein>
<evidence type="ECO:0000256" key="3">
    <source>
        <dbReference type="ARBA" id="ARBA00022502"/>
    </source>
</evidence>
<dbReference type="AlphaFoldDB" id="A0A024G6Q6"/>
<evidence type="ECO:0000256" key="2">
    <source>
        <dbReference type="ARBA" id="ARBA00004687"/>
    </source>
</evidence>
<reference evidence="10 11" key="1">
    <citation type="submission" date="2012-05" db="EMBL/GenBank/DDBJ databases">
        <title>Recombination and specialization in a pathogen metapopulation.</title>
        <authorList>
            <person name="Gardiner A."/>
            <person name="Kemen E."/>
            <person name="Schultz-Larsen T."/>
            <person name="MacLean D."/>
            <person name="Van Oosterhout C."/>
            <person name="Jones J.D.G."/>
        </authorList>
    </citation>
    <scope>NUCLEOTIDE SEQUENCE [LARGE SCALE GENOMIC DNA]</scope>
    <source>
        <strain evidence="10 11">Ac Nc2</strain>
    </source>
</reference>
<dbReference type="InterPro" id="IPR013717">
    <property type="entry name" value="PIG-P"/>
</dbReference>
<dbReference type="PIRSF" id="PIRSF008765">
    <property type="entry name" value="PIG-P_GPI19"/>
    <property type="match status" value="1"/>
</dbReference>
<dbReference type="OrthoDB" id="690928at2759"/>
<dbReference type="GO" id="GO:0005783">
    <property type="term" value="C:endoplasmic reticulum"/>
    <property type="evidence" value="ECO:0007669"/>
    <property type="project" value="TreeGrafter"/>
</dbReference>
<gene>
    <name evidence="10" type="ORF">BN9_031910</name>
</gene>
<dbReference type="PANTHER" id="PTHR46346">
    <property type="entry name" value="PHOSPHATIDYLINOSITOL N-ACETYLGLUCOSAMINYLTRANSFERASE SUBUNIT P"/>
    <property type="match status" value="1"/>
</dbReference>
<evidence type="ECO:0000256" key="6">
    <source>
        <dbReference type="ARBA" id="ARBA00023136"/>
    </source>
</evidence>
<dbReference type="InterPro" id="IPR016542">
    <property type="entry name" value="PIG-P_GPI19"/>
</dbReference>
<sequence length="140" mass="15748">MAPKVSSNKLSFQELQRLSAKKTEVYGFATWLASALFFIIYLIWAYVPDAILESYGVTYYPSKKWAVAIPAMIVATYLFSLAAYQSLNWMSTPPSDSFATLYDVYSMEYTVDATDINATRTATPPIADLSILDLNSRIFH</sequence>
<evidence type="ECO:0000256" key="7">
    <source>
        <dbReference type="PIRNR" id="PIRNR008765"/>
    </source>
</evidence>
<feature type="transmembrane region" description="Helical" evidence="8">
    <location>
        <begin position="65"/>
        <end position="84"/>
    </location>
</feature>
<dbReference type="GO" id="GO:0016020">
    <property type="term" value="C:membrane"/>
    <property type="evidence" value="ECO:0007669"/>
    <property type="project" value="UniProtKB-SubCell"/>
</dbReference>
<evidence type="ECO:0000256" key="4">
    <source>
        <dbReference type="ARBA" id="ARBA00022692"/>
    </source>
</evidence>
<keyword evidence="5 8" id="KW-1133">Transmembrane helix</keyword>
<keyword evidence="11" id="KW-1185">Reference proteome</keyword>
<keyword evidence="6 7" id="KW-0472">Membrane</keyword>
<dbReference type="FunCoup" id="A0A024G6Q6">
    <property type="interactions" value="8"/>
</dbReference>
<keyword evidence="7" id="KW-0808">Transferase</keyword>
<name>A0A024G6Q6_9STRA</name>
<dbReference type="UniPathway" id="UPA00196"/>
<accession>A0A024G6Q6</accession>
<dbReference type="GO" id="GO:0017176">
    <property type="term" value="F:phosphatidylinositol N-acetylglucosaminyltransferase activity"/>
    <property type="evidence" value="ECO:0007669"/>
    <property type="project" value="UniProtKB-UniRule"/>
</dbReference>
<keyword evidence="4 8" id="KW-0812">Transmembrane</keyword>
<comment type="pathway">
    <text evidence="2 7">Glycolipid biosynthesis; glycosylphosphatidylinositol-anchor biosynthesis.</text>
</comment>
<evidence type="ECO:0000313" key="10">
    <source>
        <dbReference type="EMBL" id="CCI42407.1"/>
    </source>
</evidence>
<dbReference type="InParanoid" id="A0A024G6Q6"/>
<comment type="function">
    <text evidence="7">Part of the complex catalyzing the transfer of N-acetylglucosamine from UDP-N-acetylglucosamine to phosphatidylinositol, the first step of GPI biosynthesis.</text>
</comment>
<dbReference type="Pfam" id="PF08510">
    <property type="entry name" value="PIG-P"/>
    <property type="match status" value="1"/>
</dbReference>
<evidence type="ECO:0000313" key="11">
    <source>
        <dbReference type="Proteomes" id="UP000053237"/>
    </source>
</evidence>
<evidence type="ECO:0000256" key="8">
    <source>
        <dbReference type="SAM" id="Phobius"/>
    </source>
</evidence>
<keyword evidence="3 7" id="KW-0337">GPI-anchor biosynthesis</keyword>
<dbReference type="STRING" id="65357.A0A024G6Q6"/>
<feature type="transmembrane region" description="Helical" evidence="8">
    <location>
        <begin position="25"/>
        <end position="45"/>
    </location>
</feature>
<comment type="caution">
    <text evidence="10">The sequence shown here is derived from an EMBL/GenBank/DDBJ whole genome shotgun (WGS) entry which is preliminary data.</text>
</comment>
<evidence type="ECO:0000256" key="5">
    <source>
        <dbReference type="ARBA" id="ARBA00022989"/>
    </source>
</evidence>
<evidence type="ECO:0000256" key="1">
    <source>
        <dbReference type="ARBA" id="ARBA00004141"/>
    </source>
</evidence>
<organism evidence="10 11">
    <name type="scientific">Albugo candida</name>
    <dbReference type="NCBI Taxonomy" id="65357"/>
    <lineage>
        <taxon>Eukaryota</taxon>
        <taxon>Sar</taxon>
        <taxon>Stramenopiles</taxon>
        <taxon>Oomycota</taxon>
        <taxon>Peronosporomycetes</taxon>
        <taxon>Albuginales</taxon>
        <taxon>Albuginaceae</taxon>
        <taxon>Albugo</taxon>
    </lineage>
</organism>
<feature type="domain" description="PIG-P" evidence="9">
    <location>
        <begin position="23"/>
        <end position="139"/>
    </location>
</feature>
<comment type="subcellular location">
    <subcellularLocation>
        <location evidence="1">Membrane</location>
        <topology evidence="1">Multi-pass membrane protein</topology>
    </subcellularLocation>
</comment>
<evidence type="ECO:0000259" key="9">
    <source>
        <dbReference type="Pfam" id="PF08510"/>
    </source>
</evidence>
<dbReference type="EMBL" id="CAIX01000033">
    <property type="protein sequence ID" value="CCI42407.1"/>
    <property type="molecule type" value="Genomic_DNA"/>
</dbReference>
<dbReference type="PANTHER" id="PTHR46346:SF1">
    <property type="entry name" value="PHOSPHATIDYLINOSITOL N-ACETYLGLUCOSAMINYLTRANSFERASE SUBUNIT P"/>
    <property type="match status" value="1"/>
</dbReference>
<proteinExistence type="predicted"/>